<dbReference type="PANTHER" id="PTHR30231">
    <property type="entry name" value="DNA POLYMERASE III SUBUNIT EPSILON"/>
    <property type="match status" value="1"/>
</dbReference>
<dbReference type="GO" id="GO:0005829">
    <property type="term" value="C:cytosol"/>
    <property type="evidence" value="ECO:0007669"/>
    <property type="project" value="TreeGrafter"/>
</dbReference>
<dbReference type="InterPro" id="IPR036397">
    <property type="entry name" value="RNaseH_sf"/>
</dbReference>
<dbReference type="SMART" id="SM00479">
    <property type="entry name" value="EXOIII"/>
    <property type="match status" value="1"/>
</dbReference>
<evidence type="ECO:0000313" key="5">
    <source>
        <dbReference type="Proteomes" id="UP000248314"/>
    </source>
</evidence>
<organism evidence="4 5">
    <name type="scientific">Hoylesella shahii DSM 15611 = JCM 12083</name>
    <dbReference type="NCBI Taxonomy" id="1122991"/>
    <lineage>
        <taxon>Bacteria</taxon>
        <taxon>Pseudomonadati</taxon>
        <taxon>Bacteroidota</taxon>
        <taxon>Bacteroidia</taxon>
        <taxon>Bacteroidales</taxon>
        <taxon>Prevotellaceae</taxon>
        <taxon>Hoylesella</taxon>
    </lineage>
</organism>
<dbReference type="InterPro" id="IPR013520">
    <property type="entry name" value="Ribonucl_H"/>
</dbReference>
<dbReference type="RefSeq" id="WP_025815464.1">
    <property type="nucleotide sequence ID" value="NZ_BAIZ01000005.1"/>
</dbReference>
<gene>
    <name evidence="4" type="ORF">EJ73_00949</name>
</gene>
<dbReference type="Proteomes" id="UP000248314">
    <property type="component" value="Unassembled WGS sequence"/>
</dbReference>
<dbReference type="AlphaFoldDB" id="A0A318HWW7"/>
<proteinExistence type="predicted"/>
<comment type="function">
    <text evidence="1">DNA polymerase III is a complex, multichain enzyme responsible for most of the replicative synthesis in bacteria. The epsilon subunit contain the editing function and is a proofreading 3'-5' exonuclease.</text>
</comment>
<accession>A0A318HWW7</accession>
<dbReference type="GO" id="GO:0003676">
    <property type="term" value="F:nucleic acid binding"/>
    <property type="evidence" value="ECO:0007669"/>
    <property type="project" value="InterPro"/>
</dbReference>
<dbReference type="GO" id="GO:0008408">
    <property type="term" value="F:3'-5' exonuclease activity"/>
    <property type="evidence" value="ECO:0007669"/>
    <property type="project" value="TreeGrafter"/>
</dbReference>
<dbReference type="CDD" id="cd06130">
    <property type="entry name" value="DNA_pol_III_epsilon_like"/>
    <property type="match status" value="1"/>
</dbReference>
<comment type="caution">
    <text evidence="4">The sequence shown here is derived from an EMBL/GenBank/DDBJ whole genome shotgun (WGS) entry which is preliminary data.</text>
</comment>
<dbReference type="PANTHER" id="PTHR30231:SF42">
    <property type="entry name" value="EXONUCLEASE"/>
    <property type="match status" value="1"/>
</dbReference>
<evidence type="ECO:0000313" key="4">
    <source>
        <dbReference type="EMBL" id="PXX22968.1"/>
    </source>
</evidence>
<evidence type="ECO:0000259" key="3">
    <source>
        <dbReference type="SMART" id="SM00479"/>
    </source>
</evidence>
<dbReference type="InterPro" id="IPR012337">
    <property type="entry name" value="RNaseH-like_sf"/>
</dbReference>
<evidence type="ECO:0000256" key="2">
    <source>
        <dbReference type="ARBA" id="ARBA00026073"/>
    </source>
</evidence>
<protein>
    <submittedName>
        <fullName evidence="4">DNA polymerase-3 subunit epsilon</fullName>
    </submittedName>
</protein>
<dbReference type="OrthoDB" id="9803913at2"/>
<dbReference type="EMBL" id="QJJX01000008">
    <property type="protein sequence ID" value="PXX22968.1"/>
    <property type="molecule type" value="Genomic_DNA"/>
</dbReference>
<dbReference type="Gene3D" id="3.30.420.10">
    <property type="entry name" value="Ribonuclease H-like superfamily/Ribonuclease H"/>
    <property type="match status" value="1"/>
</dbReference>
<name>A0A318HWW7_9BACT</name>
<dbReference type="STRING" id="1122991.GCA_000613445_02739"/>
<dbReference type="GO" id="GO:0006259">
    <property type="term" value="P:DNA metabolic process"/>
    <property type="evidence" value="ECO:0007669"/>
    <property type="project" value="UniProtKB-ARBA"/>
</dbReference>
<sequence>MNSFAAIDFETANFKRESVCSVGLVLVEEGEIVGSYYHLIQPTPNYFEDVCISVHGLTTADTNGQPTFPEVWAEIAPLIRNKALVAHNKAFDESCLKAAFAAYEMEYPDYPFFCTLLTARRKLKDAGLTDFKLPTVAKHCGYELDKHHHALADAEACAAIALKIL</sequence>
<dbReference type="Pfam" id="PF00929">
    <property type="entry name" value="RNase_T"/>
    <property type="match status" value="1"/>
</dbReference>
<evidence type="ECO:0000256" key="1">
    <source>
        <dbReference type="ARBA" id="ARBA00025483"/>
    </source>
</evidence>
<keyword evidence="5" id="KW-1185">Reference proteome</keyword>
<dbReference type="FunFam" id="3.30.420.10:FF:000045">
    <property type="entry name" value="3'-5' exonuclease DinG"/>
    <property type="match status" value="1"/>
</dbReference>
<dbReference type="SUPFAM" id="SSF53098">
    <property type="entry name" value="Ribonuclease H-like"/>
    <property type="match status" value="1"/>
</dbReference>
<reference evidence="4 5" key="1">
    <citation type="submission" date="2018-05" db="EMBL/GenBank/DDBJ databases">
        <title>Genomic Encyclopedia of Type Strains, Phase I: the one thousand microbial genomes (KMG-I) project.</title>
        <authorList>
            <person name="Kyrpides N."/>
        </authorList>
    </citation>
    <scope>NUCLEOTIDE SEQUENCE [LARGE SCALE GENOMIC DNA]</scope>
    <source>
        <strain evidence="4 5">DSM 15611</strain>
    </source>
</reference>
<feature type="domain" description="Exonuclease" evidence="3">
    <location>
        <begin position="3"/>
        <end position="165"/>
    </location>
</feature>
<comment type="subunit">
    <text evidence="2">DNA polymerase III contains a core (composed of alpha, epsilon and theta chains) that associates with a tau subunit. This core dimerizes to form the POLIII' complex. PolIII' associates with the gamma complex (composed of gamma, delta, delta', psi and chi chains) and with the beta chain to form the complete DNA polymerase III complex.</text>
</comment>